<dbReference type="InterPro" id="IPR016162">
    <property type="entry name" value="Ald_DH_N"/>
</dbReference>
<keyword evidence="2 6" id="KW-0560">Oxidoreductase</keyword>
<name>A0A9P9DV23_9PLEO</name>
<evidence type="ECO:0000256" key="1">
    <source>
        <dbReference type="ARBA" id="ARBA00009986"/>
    </source>
</evidence>
<feature type="active site" evidence="5">
    <location>
        <position position="254"/>
    </location>
</feature>
<evidence type="ECO:0000313" key="8">
    <source>
        <dbReference type="EMBL" id="KAH7125579.1"/>
    </source>
</evidence>
<dbReference type="FunFam" id="3.40.605.10:FF:000007">
    <property type="entry name" value="NAD/NADP-dependent betaine aldehyde dehydrogenase"/>
    <property type="match status" value="1"/>
</dbReference>
<evidence type="ECO:0000256" key="6">
    <source>
        <dbReference type="RuleBase" id="RU003345"/>
    </source>
</evidence>
<dbReference type="Proteomes" id="UP000700596">
    <property type="component" value="Unassembled WGS sequence"/>
</dbReference>
<protein>
    <recommendedName>
        <fullName evidence="3">aldehyde dehydrogenase (NAD(+))</fullName>
        <ecNumber evidence="3">1.2.1.3</ecNumber>
    </recommendedName>
</protein>
<gene>
    <name evidence="8" type="ORF">B0J11DRAFT_462009</name>
</gene>
<dbReference type="InterPro" id="IPR016161">
    <property type="entry name" value="Ald_DH/histidinol_DH"/>
</dbReference>
<dbReference type="EMBL" id="JAGMWT010000007">
    <property type="protein sequence ID" value="KAH7125579.1"/>
    <property type="molecule type" value="Genomic_DNA"/>
</dbReference>
<evidence type="ECO:0000259" key="7">
    <source>
        <dbReference type="Pfam" id="PF00171"/>
    </source>
</evidence>
<dbReference type="FunFam" id="3.40.605.10:FF:000026">
    <property type="entry name" value="Aldehyde dehydrogenase, putative"/>
    <property type="match status" value="1"/>
</dbReference>
<dbReference type="FunFam" id="3.40.309.10:FF:000012">
    <property type="entry name" value="Betaine aldehyde dehydrogenase"/>
    <property type="match status" value="1"/>
</dbReference>
<sequence length="482" mass="51328">MSGTTNFHFINNEFIPGSSDATYTVYNPANDNLVNKINLARSTEVDAAVQAARNAYESGPWATYTGTQRAILMNKFADLLAKPENVEEIVKAEVEAMGQPSMATRMGIIPSSEGIWRYFAGWADKITGENLDQKNGWWRLTKYEPLGVCAGIGPWNVTTLTLAFKVAPAIAAGNTFIYKASEKSPFSVLVLARLFKEAGFPPGVINIISGDGPTGALLASHMGIDKISFTGSGSAGRKVVDAANKSNMKKVTLELGGKSPSLVFEDADIKNAVMGNSRGFLYNSGQICVAASRLFVQSSIAPAFIDALKSAFEAVDESTGDPTASATAMGPLADTKQLESVLRFIEAGKKEAKLLVGGEKKGDKGAFVQPTIFLDAGDGAKIYREEIFGPVLTVRTFETEEEGLKLANDTSYGLSAAIYTGSTSRALRVASKIKAGTIAVNGTFLPDADTPFGGYKQSGSGRELGKEGLLEYLQVKTIKINM</sequence>
<dbReference type="PROSITE" id="PS00070">
    <property type="entry name" value="ALDEHYDE_DEHYDR_CYS"/>
    <property type="match status" value="1"/>
</dbReference>
<dbReference type="InterPro" id="IPR015590">
    <property type="entry name" value="Aldehyde_DH_dom"/>
</dbReference>
<dbReference type="SUPFAM" id="SSF53720">
    <property type="entry name" value="ALDH-like"/>
    <property type="match status" value="1"/>
</dbReference>
<dbReference type="InterPro" id="IPR029510">
    <property type="entry name" value="Ald_DH_CS_GLU"/>
</dbReference>
<dbReference type="PROSITE" id="PS00687">
    <property type="entry name" value="ALDEHYDE_DEHYDR_GLU"/>
    <property type="match status" value="1"/>
</dbReference>
<dbReference type="InterPro" id="IPR016160">
    <property type="entry name" value="Ald_DH_CS_CYS"/>
</dbReference>
<organism evidence="8 9">
    <name type="scientific">Dendryphion nanum</name>
    <dbReference type="NCBI Taxonomy" id="256645"/>
    <lineage>
        <taxon>Eukaryota</taxon>
        <taxon>Fungi</taxon>
        <taxon>Dikarya</taxon>
        <taxon>Ascomycota</taxon>
        <taxon>Pezizomycotina</taxon>
        <taxon>Dothideomycetes</taxon>
        <taxon>Pleosporomycetidae</taxon>
        <taxon>Pleosporales</taxon>
        <taxon>Torulaceae</taxon>
        <taxon>Dendryphion</taxon>
    </lineage>
</organism>
<reference evidence="8" key="1">
    <citation type="journal article" date="2021" name="Nat. Commun.">
        <title>Genetic determinants of endophytism in the Arabidopsis root mycobiome.</title>
        <authorList>
            <person name="Mesny F."/>
            <person name="Miyauchi S."/>
            <person name="Thiergart T."/>
            <person name="Pickel B."/>
            <person name="Atanasova L."/>
            <person name="Karlsson M."/>
            <person name="Huettel B."/>
            <person name="Barry K.W."/>
            <person name="Haridas S."/>
            <person name="Chen C."/>
            <person name="Bauer D."/>
            <person name="Andreopoulos W."/>
            <person name="Pangilinan J."/>
            <person name="LaButti K."/>
            <person name="Riley R."/>
            <person name="Lipzen A."/>
            <person name="Clum A."/>
            <person name="Drula E."/>
            <person name="Henrissat B."/>
            <person name="Kohler A."/>
            <person name="Grigoriev I.V."/>
            <person name="Martin F.M."/>
            <person name="Hacquard S."/>
        </authorList>
    </citation>
    <scope>NUCLEOTIDE SEQUENCE</scope>
    <source>
        <strain evidence="8">MPI-CAGE-CH-0243</strain>
    </source>
</reference>
<dbReference type="Pfam" id="PF00171">
    <property type="entry name" value="Aldedh"/>
    <property type="match status" value="1"/>
</dbReference>
<comment type="similarity">
    <text evidence="1 6">Belongs to the aldehyde dehydrogenase family.</text>
</comment>
<accession>A0A9P9DV23</accession>
<dbReference type="Gene3D" id="3.40.605.10">
    <property type="entry name" value="Aldehyde Dehydrogenase, Chain A, domain 1"/>
    <property type="match status" value="1"/>
</dbReference>
<dbReference type="AlphaFoldDB" id="A0A9P9DV23"/>
<keyword evidence="9" id="KW-1185">Reference proteome</keyword>
<feature type="domain" description="Aldehyde dehydrogenase" evidence="7">
    <location>
        <begin position="16"/>
        <end position="478"/>
    </location>
</feature>
<comment type="catalytic activity">
    <reaction evidence="4">
        <text>an aldehyde + NAD(+) + H2O = a carboxylate + NADH + 2 H(+)</text>
        <dbReference type="Rhea" id="RHEA:16185"/>
        <dbReference type="ChEBI" id="CHEBI:15377"/>
        <dbReference type="ChEBI" id="CHEBI:15378"/>
        <dbReference type="ChEBI" id="CHEBI:17478"/>
        <dbReference type="ChEBI" id="CHEBI:29067"/>
        <dbReference type="ChEBI" id="CHEBI:57540"/>
        <dbReference type="ChEBI" id="CHEBI:57945"/>
        <dbReference type="EC" id="1.2.1.3"/>
    </reaction>
</comment>
<dbReference type="PANTHER" id="PTHR11699">
    <property type="entry name" value="ALDEHYDE DEHYDROGENASE-RELATED"/>
    <property type="match status" value="1"/>
</dbReference>
<comment type="caution">
    <text evidence="8">The sequence shown here is derived from an EMBL/GenBank/DDBJ whole genome shotgun (WGS) entry which is preliminary data.</text>
</comment>
<dbReference type="GO" id="GO:0046394">
    <property type="term" value="P:carboxylic acid biosynthetic process"/>
    <property type="evidence" value="ECO:0007669"/>
    <property type="project" value="UniProtKB-ARBA"/>
</dbReference>
<dbReference type="InterPro" id="IPR016163">
    <property type="entry name" value="Ald_DH_C"/>
</dbReference>
<evidence type="ECO:0000256" key="3">
    <source>
        <dbReference type="ARBA" id="ARBA00024226"/>
    </source>
</evidence>
<proteinExistence type="inferred from homology"/>
<dbReference type="OrthoDB" id="310895at2759"/>
<evidence type="ECO:0000256" key="5">
    <source>
        <dbReference type="PROSITE-ProRule" id="PRU10007"/>
    </source>
</evidence>
<feature type="non-terminal residue" evidence="8">
    <location>
        <position position="482"/>
    </location>
</feature>
<dbReference type="GO" id="GO:0004029">
    <property type="term" value="F:aldehyde dehydrogenase (NAD+) activity"/>
    <property type="evidence" value="ECO:0007669"/>
    <property type="project" value="UniProtKB-EC"/>
</dbReference>
<evidence type="ECO:0000256" key="4">
    <source>
        <dbReference type="ARBA" id="ARBA00049194"/>
    </source>
</evidence>
<dbReference type="EC" id="1.2.1.3" evidence="3"/>
<evidence type="ECO:0000256" key="2">
    <source>
        <dbReference type="ARBA" id="ARBA00023002"/>
    </source>
</evidence>
<dbReference type="Gene3D" id="3.40.309.10">
    <property type="entry name" value="Aldehyde Dehydrogenase, Chain A, domain 2"/>
    <property type="match status" value="1"/>
</dbReference>
<evidence type="ECO:0000313" key="9">
    <source>
        <dbReference type="Proteomes" id="UP000700596"/>
    </source>
</evidence>